<dbReference type="Pfam" id="PF08596">
    <property type="entry name" value="Lgl_C"/>
    <property type="match status" value="2"/>
</dbReference>
<feature type="compositionally biased region" description="Basic and acidic residues" evidence="2">
    <location>
        <begin position="740"/>
        <end position="757"/>
    </location>
</feature>
<dbReference type="InterPro" id="IPR036322">
    <property type="entry name" value="WD40_repeat_dom_sf"/>
</dbReference>
<dbReference type="Gene3D" id="2.130.10.10">
    <property type="entry name" value="YVTN repeat-like/Quinoprotein amine dehydrogenase"/>
    <property type="match status" value="2"/>
</dbReference>
<evidence type="ECO:0000256" key="2">
    <source>
        <dbReference type="SAM" id="MobiDB-lite"/>
    </source>
</evidence>
<gene>
    <name evidence="4" type="ORF">TWF481_004018</name>
</gene>
<organism evidence="4 5">
    <name type="scientific">Arthrobotrys musiformis</name>
    <dbReference type="NCBI Taxonomy" id="47236"/>
    <lineage>
        <taxon>Eukaryota</taxon>
        <taxon>Fungi</taxon>
        <taxon>Dikarya</taxon>
        <taxon>Ascomycota</taxon>
        <taxon>Pezizomycotina</taxon>
        <taxon>Orbiliomycetes</taxon>
        <taxon>Orbiliales</taxon>
        <taxon>Orbiliaceae</taxon>
        <taxon>Arthrobotrys</taxon>
    </lineage>
</organism>
<feature type="coiled-coil region" evidence="1">
    <location>
        <begin position="1042"/>
        <end position="1069"/>
    </location>
</feature>
<evidence type="ECO:0000256" key="1">
    <source>
        <dbReference type="SAM" id="Coils"/>
    </source>
</evidence>
<feature type="domain" description="Lethal giant larvae (Lgl)-like C-terminal" evidence="3">
    <location>
        <begin position="751"/>
        <end position="1010"/>
    </location>
</feature>
<dbReference type="SUPFAM" id="SSF50978">
    <property type="entry name" value="WD40 repeat-like"/>
    <property type="match status" value="2"/>
</dbReference>
<dbReference type="EMBL" id="JAVHJL010000002">
    <property type="protein sequence ID" value="KAK6509259.1"/>
    <property type="molecule type" value="Genomic_DNA"/>
</dbReference>
<dbReference type="GO" id="GO:0005096">
    <property type="term" value="F:GTPase activator activity"/>
    <property type="evidence" value="ECO:0007669"/>
    <property type="project" value="TreeGrafter"/>
</dbReference>
<accession>A0AAV9WKC0</accession>
<name>A0AAV9WKC0_9PEZI</name>
<keyword evidence="1" id="KW-0175">Coiled coil</keyword>
<dbReference type="AlphaFoldDB" id="A0AAV9WKC0"/>
<keyword evidence="5" id="KW-1185">Reference proteome</keyword>
<dbReference type="GO" id="GO:0019905">
    <property type="term" value="F:syntaxin binding"/>
    <property type="evidence" value="ECO:0007669"/>
    <property type="project" value="TreeGrafter"/>
</dbReference>
<dbReference type="GO" id="GO:0005737">
    <property type="term" value="C:cytoplasm"/>
    <property type="evidence" value="ECO:0007669"/>
    <property type="project" value="TreeGrafter"/>
</dbReference>
<dbReference type="GO" id="GO:0006893">
    <property type="term" value="P:Golgi to plasma membrane transport"/>
    <property type="evidence" value="ECO:0007669"/>
    <property type="project" value="TreeGrafter"/>
</dbReference>
<dbReference type="PANTHER" id="PTHR10241:SF25">
    <property type="entry name" value="TOMOSYN, ISOFORM C"/>
    <property type="match status" value="1"/>
</dbReference>
<evidence type="ECO:0000259" key="3">
    <source>
        <dbReference type="Pfam" id="PF08596"/>
    </source>
</evidence>
<dbReference type="GO" id="GO:0045159">
    <property type="term" value="F:myosin II binding"/>
    <property type="evidence" value="ECO:0007669"/>
    <property type="project" value="TreeGrafter"/>
</dbReference>
<dbReference type="GO" id="GO:0005886">
    <property type="term" value="C:plasma membrane"/>
    <property type="evidence" value="ECO:0007669"/>
    <property type="project" value="TreeGrafter"/>
</dbReference>
<feature type="region of interest" description="Disordered" evidence="2">
    <location>
        <begin position="1006"/>
        <end position="1030"/>
    </location>
</feature>
<dbReference type="Proteomes" id="UP001370758">
    <property type="component" value="Unassembled WGS sequence"/>
</dbReference>
<reference evidence="4 5" key="1">
    <citation type="submission" date="2023-08" db="EMBL/GenBank/DDBJ databases">
        <authorList>
            <person name="Palmer J.M."/>
        </authorList>
    </citation>
    <scope>NUCLEOTIDE SEQUENCE [LARGE SCALE GENOMIC DNA]</scope>
    <source>
        <strain evidence="4 5">TWF481</strain>
    </source>
</reference>
<dbReference type="InterPro" id="IPR013905">
    <property type="entry name" value="Lgl_C_dom"/>
</dbReference>
<sequence>MTSKSSDLADKLGRLDLKDRKMPFLRRKSEGEINLSGNIANDDLALDDVKRYGFEGKPSALAYDPVQSLIAVGTNETDTTPGAIYIFGQSRVSVRYNLPRKTSVKHLRIHDNRLFALDTKHELHHFNLETNALVCSWSPPGAVSAICSDPATDFIFLGLQNGETVVFDVDGNIAAPLKIPNLWKEHSPKALSLPVVSLAMHPRDLGTLLIGYLEGALLFSLKQNKATHTMKFELKPGAPGGDLDAATIKTLRKPKLSNAIFNPSGTTILTTYEDGCIAFWSTSDGRLLTARTLQDFDVHLPAPVMAGFGGGPALGAAFTLREPFHKVAWCCTNNIDDTCLLVSGGNNVGMAAKGLTLIEFGVAPNNITSSWKQITEHLGNPKRQRFLPVPHNIDVVDFCMLPKTSPYHAGSHDPSAMMVLFTNGDIATLRYPDGEYMSPAGMMHPSLAMVHPKPFSMEVAPINREKWLGMVAVRDKPAAYFKGGADAKKMTRRYQDRSIACTIHKDATVRVWDLGHNDEIENPEALELDLGVVVGKPGAVKVSAVSASQATGEMAVGLESGEVVIYRWGRNKSYKGALQSPTSPAVGMKGSPFGQIRDIASQADPSLKEGLIPLYLMDAGSGSVKTTAVSDVGFVAVGYDSGTLTVVDLRGPTVIYSIVISTVTKDVNRIKEVAKAAAKRSSLTSIAKDIKRGSVAVASFSKELPGQAKRTSFAGFRKTGSLSMGLGSSSNSSSISIGGGKEEKEKEKEKDKEKEDKTEYVTTMAFSVLTVGEDEFSSICLHVGTNLKNVMTFKILPDGNRFTVSCAGGHPIDHPALALIPINSETGASARATPEAVAGLRQGNFVNGFIVCVSSNQARIILPPDDKENHKSWDEMTCVQAAVVELPDKGIVLACVYTTGRVRVFSIPALKEIGVFDLPAQVDRTKLSNCRITREGFISAWTSHVEIGLFYMWGTGKQLHSQPKDVLYNPEITLPARPTISGLQWISGTQHISAVDFDLLVGGPDRPPSQRQLKAQKKSNGGDKSPVAANGNTVFSSMADAFNARTQNLQNFQDNMQNLENTTAEFAKATSKFIDGQKRKAVLGGAKSLF</sequence>
<evidence type="ECO:0000313" key="4">
    <source>
        <dbReference type="EMBL" id="KAK6509259.1"/>
    </source>
</evidence>
<proteinExistence type="predicted"/>
<dbReference type="InterPro" id="IPR015943">
    <property type="entry name" value="WD40/YVTN_repeat-like_dom_sf"/>
</dbReference>
<protein>
    <recommendedName>
        <fullName evidence="3">Lethal giant larvae (Lgl)-like C-terminal domain-containing protein</fullName>
    </recommendedName>
</protein>
<feature type="domain" description="Lethal giant larvae (Lgl)-like C-terminal" evidence="3">
    <location>
        <begin position="540"/>
        <end position="668"/>
    </location>
</feature>
<evidence type="ECO:0000313" key="5">
    <source>
        <dbReference type="Proteomes" id="UP001370758"/>
    </source>
</evidence>
<comment type="caution">
    <text evidence="4">The sequence shown here is derived from an EMBL/GenBank/DDBJ whole genome shotgun (WGS) entry which is preliminary data.</text>
</comment>
<dbReference type="GO" id="GO:0006887">
    <property type="term" value="P:exocytosis"/>
    <property type="evidence" value="ECO:0007669"/>
    <property type="project" value="TreeGrafter"/>
</dbReference>
<dbReference type="PANTHER" id="PTHR10241">
    <property type="entry name" value="LETHAL 2 GIANT LARVAE PROTEIN"/>
    <property type="match status" value="1"/>
</dbReference>
<feature type="region of interest" description="Disordered" evidence="2">
    <location>
        <begin position="724"/>
        <end position="757"/>
    </location>
</feature>
<feature type="compositionally biased region" description="Low complexity" evidence="2">
    <location>
        <begin position="724"/>
        <end position="736"/>
    </location>
</feature>